<name>A0A0K2QQM6_9CAUD</name>
<dbReference type="RefSeq" id="YP_009207894.1">
    <property type="nucleotide sequence ID" value="NC_028899.1"/>
</dbReference>
<protein>
    <submittedName>
        <fullName evidence="1">Putative concanavalin A-like protein</fullName>
    </submittedName>
</protein>
<sequence length="220" mass="23963">MQAAMLLNKKKQNGNTVLLMHFDGTEGGTVFTDAAKPSRTFTPTGATTTAAQTKFGGTSLYIDGLAGSRLLTPDSTELKLMTEWTIEFWTYQLTIGSNTWLYGKNTSGSASCLKTYNGTLYMEPDNGAQLTVATSVMKANQWQHYAMVNHSGWWYLYIDGVQQIAAANASSMGNNVASLVLGGSAFDTSTSKGYYQEFRISKVARYLSAFTPPASRFTLD</sequence>
<reference evidence="1 2" key="1">
    <citation type="submission" date="2015-07" db="EMBL/GenBank/DDBJ databases">
        <title>Two Asian jumbo phage RSL2 and RSF1 infecting the phytopathogen Ralstonia solanacearum share common features related to the phi-KZ-like phages.</title>
        <authorList>
            <person name="Kawasaki T."/>
            <person name="Fujie M."/>
            <person name="Chatchawankanphanich O."/>
            <person name="Ogata H."/>
            <person name="Yamada T."/>
        </authorList>
    </citation>
    <scope>NUCLEOTIDE SEQUENCE [LARGE SCALE GENOMIC DNA]</scope>
    <source>
        <strain evidence="1 2">RSF1</strain>
    </source>
</reference>
<dbReference type="Proteomes" id="UP000202583">
    <property type="component" value="Segment"/>
</dbReference>
<dbReference type="EMBL" id="AP014927">
    <property type="protein sequence ID" value="BAS04882.1"/>
    <property type="molecule type" value="Genomic_DNA"/>
</dbReference>
<organism evidence="1 2">
    <name type="scientific">Ralstonia phage RSF1</name>
    <dbReference type="NCBI Taxonomy" id="1689679"/>
    <lineage>
        <taxon>Viruses</taxon>
        <taxon>Duplodnaviria</taxon>
        <taxon>Heunggongvirae</taxon>
        <taxon>Uroviricota</taxon>
        <taxon>Caudoviricetes</taxon>
        <taxon>Chimalliviridae</taxon>
        <taxon>Chiangmaivirus</taxon>
        <taxon>Chiangmaivirus RSF1</taxon>
    </lineage>
</organism>
<dbReference type="InterPro" id="IPR013320">
    <property type="entry name" value="ConA-like_dom_sf"/>
</dbReference>
<dbReference type="Gene3D" id="2.60.120.200">
    <property type="match status" value="1"/>
</dbReference>
<proteinExistence type="predicted"/>
<dbReference type="OrthoDB" id="12674at10239"/>
<dbReference type="Pfam" id="PF13385">
    <property type="entry name" value="Laminin_G_3"/>
    <property type="match status" value="1"/>
</dbReference>
<dbReference type="KEGG" id="vg:26634551"/>
<keyword evidence="2" id="KW-1185">Reference proteome</keyword>
<dbReference type="SUPFAM" id="SSF49899">
    <property type="entry name" value="Concanavalin A-like lectins/glucanases"/>
    <property type="match status" value="1"/>
</dbReference>
<evidence type="ECO:0000313" key="1">
    <source>
        <dbReference type="EMBL" id="BAS04882.1"/>
    </source>
</evidence>
<evidence type="ECO:0000313" key="2">
    <source>
        <dbReference type="Proteomes" id="UP000202583"/>
    </source>
</evidence>
<accession>A0A0K2QQM6</accession>
<dbReference type="GeneID" id="26634551"/>